<gene>
    <name evidence="7" type="ORF">JZ786_21285</name>
</gene>
<name>A0A9X7VXJ6_9BACL</name>
<protein>
    <submittedName>
        <fullName evidence="7">C40 family peptidase</fullName>
    </submittedName>
</protein>
<dbReference type="KEGG" id="afx:JZ786_21285"/>
<dbReference type="InterPro" id="IPR051202">
    <property type="entry name" value="Peptidase_C40"/>
</dbReference>
<evidence type="ECO:0000313" key="8">
    <source>
        <dbReference type="Proteomes" id="UP000663505"/>
    </source>
</evidence>
<evidence type="ECO:0000256" key="1">
    <source>
        <dbReference type="ARBA" id="ARBA00007074"/>
    </source>
</evidence>
<accession>A0A9X7VXJ6</accession>
<dbReference type="GO" id="GO:0008234">
    <property type="term" value="F:cysteine-type peptidase activity"/>
    <property type="evidence" value="ECO:0007669"/>
    <property type="project" value="UniProtKB-KW"/>
</dbReference>
<feature type="domain" description="NlpC/P60" evidence="6">
    <location>
        <begin position="142"/>
        <end position="284"/>
    </location>
</feature>
<evidence type="ECO:0000259" key="6">
    <source>
        <dbReference type="PROSITE" id="PS51935"/>
    </source>
</evidence>
<reference evidence="7 8" key="1">
    <citation type="submission" date="2021-02" db="EMBL/GenBank/DDBJ databases">
        <title>Alicyclobacillus curvatus sp. nov. and Alicyclobacillus mengziensis sp. nov., two acidophilic bacteria isolated from acid mine drainage.</title>
        <authorList>
            <person name="Huang Y."/>
        </authorList>
    </citation>
    <scope>NUCLEOTIDE SEQUENCE [LARGE SCALE GENOMIC DNA]</scope>
    <source>
        <strain evidence="7 8">S30H14</strain>
    </source>
</reference>
<evidence type="ECO:0000313" key="7">
    <source>
        <dbReference type="EMBL" id="QSO46931.1"/>
    </source>
</evidence>
<feature type="chain" id="PRO_5040958382" evidence="5">
    <location>
        <begin position="25"/>
        <end position="285"/>
    </location>
</feature>
<dbReference type="EMBL" id="CP071182">
    <property type="protein sequence ID" value="QSO46931.1"/>
    <property type="molecule type" value="Genomic_DNA"/>
</dbReference>
<comment type="similarity">
    <text evidence="1">Belongs to the peptidase C40 family.</text>
</comment>
<keyword evidence="5" id="KW-0732">Signal</keyword>
<dbReference type="Pfam" id="PF00877">
    <property type="entry name" value="NLPC_P60"/>
    <property type="match status" value="1"/>
</dbReference>
<dbReference type="RefSeq" id="WP_206656292.1">
    <property type="nucleotide sequence ID" value="NZ_CP071182.1"/>
</dbReference>
<evidence type="ECO:0000256" key="3">
    <source>
        <dbReference type="ARBA" id="ARBA00022801"/>
    </source>
</evidence>
<dbReference type="PANTHER" id="PTHR47053:SF1">
    <property type="entry name" value="MUREIN DD-ENDOPEPTIDASE MEPH-RELATED"/>
    <property type="match status" value="1"/>
</dbReference>
<feature type="signal peptide" evidence="5">
    <location>
        <begin position="1"/>
        <end position="24"/>
    </location>
</feature>
<dbReference type="AlphaFoldDB" id="A0A9X7VXJ6"/>
<dbReference type="InterPro" id="IPR000064">
    <property type="entry name" value="NLP_P60_dom"/>
</dbReference>
<keyword evidence="8" id="KW-1185">Reference proteome</keyword>
<dbReference type="Proteomes" id="UP000663505">
    <property type="component" value="Chromosome"/>
</dbReference>
<dbReference type="PROSITE" id="PS51935">
    <property type="entry name" value="NLPC_P60"/>
    <property type="match status" value="1"/>
</dbReference>
<evidence type="ECO:0000256" key="2">
    <source>
        <dbReference type="ARBA" id="ARBA00022670"/>
    </source>
</evidence>
<evidence type="ECO:0000256" key="5">
    <source>
        <dbReference type="SAM" id="SignalP"/>
    </source>
</evidence>
<keyword evidence="3" id="KW-0378">Hydrolase</keyword>
<dbReference type="PANTHER" id="PTHR47053">
    <property type="entry name" value="MUREIN DD-ENDOPEPTIDASE MEPH-RELATED"/>
    <property type="match status" value="1"/>
</dbReference>
<dbReference type="Gene3D" id="3.90.1720.10">
    <property type="entry name" value="endopeptidase domain like (from Nostoc punctiforme)"/>
    <property type="match status" value="1"/>
</dbReference>
<keyword evidence="2" id="KW-0645">Protease</keyword>
<dbReference type="SUPFAM" id="SSF54001">
    <property type="entry name" value="Cysteine proteinases"/>
    <property type="match status" value="1"/>
</dbReference>
<dbReference type="InterPro" id="IPR038765">
    <property type="entry name" value="Papain-like_cys_pep_sf"/>
</dbReference>
<dbReference type="GO" id="GO:0006508">
    <property type="term" value="P:proteolysis"/>
    <property type="evidence" value="ECO:0007669"/>
    <property type="project" value="UniProtKB-KW"/>
</dbReference>
<organism evidence="7 8">
    <name type="scientific">Alicyclobacillus mengziensis</name>
    <dbReference type="NCBI Taxonomy" id="2931921"/>
    <lineage>
        <taxon>Bacteria</taxon>
        <taxon>Bacillati</taxon>
        <taxon>Bacillota</taxon>
        <taxon>Bacilli</taxon>
        <taxon>Bacillales</taxon>
        <taxon>Alicyclobacillaceae</taxon>
        <taxon>Alicyclobacillus</taxon>
    </lineage>
</organism>
<evidence type="ECO:0000256" key="4">
    <source>
        <dbReference type="ARBA" id="ARBA00022807"/>
    </source>
</evidence>
<sequence length="285" mass="30997">MNPIQRLTIAGMTAFALLTPTVFAATAHHVVETNHGWVSYHSEAKLSSPVLGRLELGQEAPLIKKADAYWYEIDINGRDVYITTNSNYTHVANVTTLKPAATTAPAPQSIRTTTSTPAPSQDVIHVTAGNGTSAIINLSGDTVQQKALIKTALTQLGVRYWWGHQVPNYAPVNGRDGFDCSNFVAWTYKTSLGIHFSGSSVYQRFHVGTPVTIDKTDKTKYLQPGDLLFFANASEPNGQGHVGMYIGSGLIIQEGGGRGKVTVESLNNHRAWFGRSLVFARRVLK</sequence>
<proteinExistence type="inferred from homology"/>
<keyword evidence="4" id="KW-0788">Thiol protease</keyword>